<sequence>MGRKKPTVRGDDENAPAATATVSKSKKKAVVIADDEYSIGTELSEEPQEEKVVITGKKKGKKGGSKASQPKRIDNDDDDDDESNIDKEEDEFAETVFTGKKKKGGGKSVIAATSAFGLLGEDGDDDEEEEDERASEGDDEEVLGKKNKKSSKKSGGSLFSASAFDAIDDDNESEVVDGSVEDGDEEEQVIAFTGKKKKKSKSSKSVFTAVSSFDGLDNDDDDEGEKREEDEEVTSITFSGKKKKSSKSSKKTGGNSFGSVLGNDEENDEDASVSEPPPEIAFSGKKKSSKKKNNSVFAAAALGDEDEVEARDVVEPEEPSVVGTSSNVNKSEEVKETSKNKKKKKKSGRTAEEEDDLDKILAELGEASSISKTAAPPPLEVQPEPVAIADEKEGEEENVESAAAKKKKKKKEKEKEKKAAAAAAGVGVKEEKQDEIKEEKIEPKKNEAKSKAADKKVPKHVREMQEALARRKEAEEMKKREEEEKLRKEEEERLRQEELERQAEEAKRKKKEKEKEKIQRKKAEGKFLTTKQKEEARRLEAVRKQILANAGMPAVSSADTGAQTRRPKYQNKKKPSHHQANGNAPDKAAENIEAKEEPQEVLTKMDSVDSEIVEEESIDVEEKSEISEAVEENGMEEEDDDEDEWDAKSWDDVAVTLSVKSAFADEEAEPEPVKKKDTKGAVPTSRNGGAVEQIWRPTWARGGYDLRQVVLRWLRLVSSCSGSGGLRLGASFAYTLIASWLSEFGTFSLKEWWAAGFLGGGSPVVGCVLSVSFPVGMVGCEDVCEIWGEFDLLLGLDCGVGHGGEGVGLWWPGEAPAKPAVDAKKTIPSQTVTSQSLEKKSKRDVEVVEKNKRKDAAVKKEASSSDATSNQSEEDLRSPICCIMGHVDTGKTKLLDCIRGTNVQEGEAGGITQQIGATYFPAENIRDRTKELKADAKLKVPGLLVIDTPGHESFTNLRSRGSGLCDIAILVVDIMHGLEPQTIESINLLKMRNTEFIVALNKVDRLYGWKTCRNAPIVKAMKQQSKDVQNEFNRRLTEIVTQFKEQGLNTELYYKNKEMGETFSIVPTSAISGEGIPDLLLLLVQWTQKTMVEKLTYSNEVQCTVLEVKVVEGHGTTIDVVLVNGVLHEGDQIVGPIVTSIRALLTPHPMKELRVKCNCLATIGFMLEAIGDQMLRAMVHRLEKLRLPVCEAQKWGWVVVTGGSLLLVRIFFFFVGSRFGSGEGGGLAKGFFGYVSNYGQQDWAWCNLDDGVLDRLWAVGGGMPKGFAALSFFQQEVMGGTYLHHKEIKAAMGIKITAQGLEHAIAGTGLYVVGPDDDLEDVKEEAMEDMESVMSRIDKSGEGVYVQASTLGSLEALLEFLKSPAVSIPVSGIGIGPVHKKDVMKASVMLEKKKEYATILAFDVKVTPEARDLSNLLGVKIFDADIIYHLFDQFKAYIDALNEEKKKEAADEAVFPCVLKIIPNCIFNKKDPIVLGVDVLDGILKNRGTEFMSGVDANKSVLIFLYIVHENLGYVVGLDNAYYQMVGTPICIPQRDFIDIGKVASVENNHKAVDFAKKGQKVAIKIVGTNSEEQQKMFGRHFELEDELVSHISRKSIDLLKTNYKYDLSMEEWRLVVKLKNLFRIQ</sequence>
<keyword evidence="3" id="KW-0547">Nucleotide-binding</keyword>
<feature type="compositionally biased region" description="Acidic residues" evidence="6">
    <location>
        <begin position="216"/>
        <end position="233"/>
    </location>
</feature>
<dbReference type="PANTHER" id="PTHR43381:SF4">
    <property type="entry name" value="EUKARYOTIC TRANSLATION INITIATION FACTOR 5B"/>
    <property type="match status" value="1"/>
</dbReference>
<evidence type="ECO:0000256" key="5">
    <source>
        <dbReference type="ARBA" id="ARBA00023134"/>
    </source>
</evidence>
<organism evidence="8">
    <name type="scientific">Fagus sylvatica</name>
    <name type="common">Beechnut</name>
    <dbReference type="NCBI Taxonomy" id="28930"/>
    <lineage>
        <taxon>Eukaryota</taxon>
        <taxon>Viridiplantae</taxon>
        <taxon>Streptophyta</taxon>
        <taxon>Embryophyta</taxon>
        <taxon>Tracheophyta</taxon>
        <taxon>Spermatophyta</taxon>
        <taxon>Magnoliopsida</taxon>
        <taxon>eudicotyledons</taxon>
        <taxon>Gunneridae</taxon>
        <taxon>Pentapetalae</taxon>
        <taxon>rosids</taxon>
        <taxon>fabids</taxon>
        <taxon>Fagales</taxon>
        <taxon>Fagaceae</taxon>
        <taxon>Fagus</taxon>
    </lineage>
</organism>
<dbReference type="InterPro" id="IPR027417">
    <property type="entry name" value="P-loop_NTPase"/>
</dbReference>
<dbReference type="GO" id="GO:0005739">
    <property type="term" value="C:mitochondrion"/>
    <property type="evidence" value="ECO:0007669"/>
    <property type="project" value="TreeGrafter"/>
</dbReference>
<name>A0A2N9ED04_FAGSY</name>
<dbReference type="FunFam" id="3.40.50.10050:FF:000002">
    <property type="entry name" value="Eukaryotic translation initiation factor 5B"/>
    <property type="match status" value="1"/>
</dbReference>
<evidence type="ECO:0000259" key="7">
    <source>
        <dbReference type="PROSITE" id="PS51722"/>
    </source>
</evidence>
<protein>
    <recommendedName>
        <fullName evidence="7">Tr-type G domain-containing protein</fullName>
    </recommendedName>
</protein>
<dbReference type="PANTHER" id="PTHR43381">
    <property type="entry name" value="TRANSLATION INITIATION FACTOR IF-2-RELATED"/>
    <property type="match status" value="1"/>
</dbReference>
<feature type="compositionally biased region" description="Basic and acidic residues" evidence="6">
    <location>
        <begin position="428"/>
        <end position="543"/>
    </location>
</feature>
<dbReference type="PROSITE" id="PS51722">
    <property type="entry name" value="G_TR_2"/>
    <property type="match status" value="1"/>
</dbReference>
<gene>
    <name evidence="8" type="ORF">FSB_LOCUS443</name>
</gene>
<feature type="compositionally biased region" description="Basic and acidic residues" evidence="6">
    <location>
        <begin position="330"/>
        <end position="339"/>
    </location>
</feature>
<dbReference type="GO" id="GO:0005525">
    <property type="term" value="F:GTP binding"/>
    <property type="evidence" value="ECO:0007669"/>
    <property type="project" value="UniProtKB-KW"/>
</dbReference>
<feature type="compositionally biased region" description="Polar residues" evidence="6">
    <location>
        <begin position="827"/>
        <end position="836"/>
    </location>
</feature>
<dbReference type="Gene3D" id="2.40.30.10">
    <property type="entry name" value="Translation factors"/>
    <property type="match status" value="3"/>
</dbReference>
<dbReference type="SUPFAM" id="SSF50447">
    <property type="entry name" value="Translation proteins"/>
    <property type="match status" value="2"/>
</dbReference>
<feature type="compositionally biased region" description="Basic and acidic residues" evidence="6">
    <location>
        <begin position="837"/>
        <end position="863"/>
    </location>
</feature>
<reference evidence="8" key="1">
    <citation type="submission" date="2018-02" db="EMBL/GenBank/DDBJ databases">
        <authorList>
            <person name="Cohen D.B."/>
            <person name="Kent A.D."/>
        </authorList>
    </citation>
    <scope>NUCLEOTIDE SEQUENCE</scope>
</reference>
<dbReference type="InterPro" id="IPR005225">
    <property type="entry name" value="Small_GTP-bd"/>
</dbReference>
<keyword evidence="5" id="KW-0342">GTP-binding</keyword>
<feature type="domain" description="Tr-type G" evidence="7">
    <location>
        <begin position="876"/>
        <end position="1092"/>
    </location>
</feature>
<dbReference type="Gene3D" id="3.40.50.300">
    <property type="entry name" value="P-loop containing nucleotide triphosphate hydrolases"/>
    <property type="match status" value="1"/>
</dbReference>
<dbReference type="InterPro" id="IPR023115">
    <property type="entry name" value="TIF_IF2_dom3"/>
</dbReference>
<feature type="compositionally biased region" description="Basic residues" evidence="6">
    <location>
        <begin position="565"/>
        <end position="577"/>
    </location>
</feature>
<feature type="compositionally biased region" description="Acidic residues" evidence="6">
    <location>
        <begin position="39"/>
        <end position="48"/>
    </location>
</feature>
<accession>A0A2N9ED04</accession>
<evidence type="ECO:0000256" key="2">
    <source>
        <dbReference type="ARBA" id="ARBA00022540"/>
    </source>
</evidence>
<dbReference type="NCBIfam" id="TIGR00231">
    <property type="entry name" value="small_GTP"/>
    <property type="match status" value="1"/>
</dbReference>
<comment type="similarity">
    <text evidence="1">Belongs to the TRAFAC class translation factor GTPase superfamily. Classic translation factor GTPase family. IF-2 subfamily.</text>
</comment>
<keyword evidence="4" id="KW-0648">Protein biosynthesis</keyword>
<dbReference type="GO" id="GO:0003924">
    <property type="term" value="F:GTPase activity"/>
    <property type="evidence" value="ECO:0007669"/>
    <property type="project" value="InterPro"/>
</dbReference>
<dbReference type="SUPFAM" id="SSF52540">
    <property type="entry name" value="P-loop containing nucleoside triphosphate hydrolases"/>
    <property type="match status" value="1"/>
</dbReference>
<proteinExistence type="inferred from homology"/>
<feature type="compositionally biased region" description="Basic residues" evidence="6">
    <location>
        <begin position="284"/>
        <end position="293"/>
    </location>
</feature>
<dbReference type="GO" id="GO:0003743">
    <property type="term" value="F:translation initiation factor activity"/>
    <property type="evidence" value="ECO:0007669"/>
    <property type="project" value="UniProtKB-KW"/>
</dbReference>
<feature type="compositionally biased region" description="Acidic residues" evidence="6">
    <location>
        <begin position="608"/>
        <end position="619"/>
    </location>
</feature>
<evidence type="ECO:0000256" key="6">
    <source>
        <dbReference type="SAM" id="MobiDB-lite"/>
    </source>
</evidence>
<dbReference type="InterPro" id="IPR009000">
    <property type="entry name" value="Transl_B-barrel_sf"/>
</dbReference>
<dbReference type="FunFam" id="3.40.50.300:FF:000112">
    <property type="entry name" value="Eukaryotic translation initiation factor 5B"/>
    <property type="match status" value="1"/>
</dbReference>
<dbReference type="InterPro" id="IPR036925">
    <property type="entry name" value="TIF_IF2_dom3_sf"/>
</dbReference>
<evidence type="ECO:0000256" key="1">
    <source>
        <dbReference type="ARBA" id="ARBA00007733"/>
    </source>
</evidence>
<feature type="region of interest" description="Disordered" evidence="6">
    <location>
        <begin position="39"/>
        <end position="645"/>
    </location>
</feature>
<feature type="region of interest" description="Disordered" evidence="6">
    <location>
        <begin position="1"/>
        <end position="27"/>
    </location>
</feature>
<dbReference type="SUPFAM" id="SSF52156">
    <property type="entry name" value="Initiation factor IF2/eIF5b, domain 3"/>
    <property type="match status" value="1"/>
</dbReference>
<dbReference type="Pfam" id="PF00009">
    <property type="entry name" value="GTP_EFTU"/>
    <property type="match status" value="1"/>
</dbReference>
<dbReference type="InterPro" id="IPR015760">
    <property type="entry name" value="TIF_IF2"/>
</dbReference>
<feature type="compositionally biased region" description="Acidic residues" evidence="6">
    <location>
        <begin position="121"/>
        <end position="141"/>
    </location>
</feature>
<dbReference type="Pfam" id="PF11987">
    <property type="entry name" value="IF-2"/>
    <property type="match status" value="1"/>
</dbReference>
<feature type="compositionally biased region" description="Basic residues" evidence="6">
    <location>
        <begin position="240"/>
        <end position="250"/>
    </location>
</feature>
<dbReference type="Gene3D" id="3.40.50.10050">
    <property type="entry name" value="Translation initiation factor IF- 2, domain 3"/>
    <property type="match status" value="1"/>
</dbReference>
<dbReference type="InterPro" id="IPR000795">
    <property type="entry name" value="T_Tr_GTP-bd_dom"/>
</dbReference>
<feature type="compositionally biased region" description="Basic and acidic residues" evidence="6">
    <location>
        <begin position="587"/>
        <end position="598"/>
    </location>
</feature>
<keyword evidence="2" id="KW-0396">Initiation factor</keyword>
<evidence type="ECO:0000256" key="3">
    <source>
        <dbReference type="ARBA" id="ARBA00022741"/>
    </source>
</evidence>
<feature type="region of interest" description="Disordered" evidence="6">
    <location>
        <begin position="664"/>
        <end position="687"/>
    </location>
</feature>
<feature type="compositionally biased region" description="Acidic residues" evidence="6">
    <location>
        <begin position="263"/>
        <end position="272"/>
    </location>
</feature>
<feature type="compositionally biased region" description="Acidic residues" evidence="6">
    <location>
        <begin position="75"/>
        <end position="93"/>
    </location>
</feature>
<dbReference type="CDD" id="cd01887">
    <property type="entry name" value="IF2_eIF5B"/>
    <property type="match status" value="1"/>
</dbReference>
<feature type="compositionally biased region" description="Acidic residues" evidence="6">
    <location>
        <begin position="628"/>
        <end position="645"/>
    </location>
</feature>
<feature type="region of interest" description="Disordered" evidence="6">
    <location>
        <begin position="820"/>
        <end position="872"/>
    </location>
</feature>
<dbReference type="PRINTS" id="PR00315">
    <property type="entry name" value="ELONGATNFCT"/>
</dbReference>
<evidence type="ECO:0000256" key="4">
    <source>
        <dbReference type="ARBA" id="ARBA00022917"/>
    </source>
</evidence>
<feature type="compositionally biased region" description="Acidic residues" evidence="6">
    <location>
        <begin position="166"/>
        <end position="188"/>
    </location>
</feature>
<feature type="compositionally biased region" description="Low complexity" evidence="6">
    <location>
        <begin position="153"/>
        <end position="165"/>
    </location>
</feature>
<evidence type="ECO:0000313" key="8">
    <source>
        <dbReference type="EMBL" id="SPC72561.1"/>
    </source>
</evidence>
<dbReference type="EMBL" id="OIVN01000013">
    <property type="protein sequence ID" value="SPC72561.1"/>
    <property type="molecule type" value="Genomic_DNA"/>
</dbReference>